<evidence type="ECO:0000256" key="2">
    <source>
        <dbReference type="SAM" id="Phobius"/>
    </source>
</evidence>
<reference evidence="5" key="1">
    <citation type="submission" date="2019-10" db="EMBL/GenBank/DDBJ databases">
        <title>Streptomyces sp. nov., a novel actinobacterium isolated from alkaline environment.</title>
        <authorList>
            <person name="Golinska P."/>
        </authorList>
    </citation>
    <scope>NUCLEOTIDE SEQUENCE [LARGE SCALE GENOMIC DNA]</scope>
    <source>
        <strain evidence="5">DSM 42118</strain>
    </source>
</reference>
<evidence type="ECO:0000256" key="1">
    <source>
        <dbReference type="SAM" id="MobiDB-lite"/>
    </source>
</evidence>
<keyword evidence="2" id="KW-1133">Transmembrane helix</keyword>
<keyword evidence="2" id="KW-0812">Transmembrane</keyword>
<feature type="signal peptide" evidence="3">
    <location>
        <begin position="1"/>
        <end position="46"/>
    </location>
</feature>
<keyword evidence="2" id="KW-0472">Membrane</keyword>
<dbReference type="RefSeq" id="WP_182607045.1">
    <property type="nucleotide sequence ID" value="NZ_VKHT01000536.1"/>
</dbReference>
<evidence type="ECO:0000256" key="3">
    <source>
        <dbReference type="SAM" id="SignalP"/>
    </source>
</evidence>
<dbReference type="Proteomes" id="UP000538929">
    <property type="component" value="Unassembled WGS sequence"/>
</dbReference>
<protein>
    <recommendedName>
        <fullName evidence="6">DUF916 domain-containing protein</fullName>
    </recommendedName>
</protein>
<feature type="chain" id="PRO_5030692323" description="DUF916 domain-containing protein" evidence="3">
    <location>
        <begin position="47"/>
        <end position="462"/>
    </location>
</feature>
<evidence type="ECO:0000313" key="5">
    <source>
        <dbReference type="Proteomes" id="UP000538929"/>
    </source>
</evidence>
<keyword evidence="5" id="KW-1185">Reference proteome</keyword>
<proteinExistence type="predicted"/>
<sequence length="462" mass="48542">MGAVRDDGHTPPNGRVGAAVARRGRRTVVVAACAAALLATSAGAYAEDGGEGDGAGTGSTGPTRYLPAADAEPVEGTASTADAPRIEADSLYTDSIEPNETLYYSVVLDDVSGWFLSAVAAPAPGTRVASSDGIRTELRSTGGESCNNDSRTFGHDDAARPIAAWSTRVVDPDRSCQAAGTYLLEVTRTSEATSDPASWPLELRVMREPEVLGGDTSAPHPGTWLDEMPPAPTGTAERVTGGTGFNDARSIGEGVWRDDIAPGQTLFYRVPVDWHQQPAVTVELANSPTGGDFTSVYGALIVEVYNPARARIVGVHNSYSGEQIQVEGFAPAPVAYDHRFEGDSDLTRARFAGWHHLVIHLHGEVEQVTDAESIGLTIRLSVEGEPPVEPPLYDGDPFAAGFGVTEEDRRQAEQGLSDADVAAERRDTRHLFGFAGIGAGVALLAVLGGWILLGRRSAAKSG</sequence>
<dbReference type="AlphaFoldDB" id="A0A7W3TEW6"/>
<feature type="transmembrane region" description="Helical" evidence="2">
    <location>
        <begin position="431"/>
        <end position="453"/>
    </location>
</feature>
<evidence type="ECO:0008006" key="6">
    <source>
        <dbReference type="Google" id="ProtNLM"/>
    </source>
</evidence>
<accession>A0A7W3TEW6</accession>
<keyword evidence="3" id="KW-0732">Signal</keyword>
<organism evidence="4 5">
    <name type="scientific">Streptomyces alkaliphilus</name>
    <dbReference type="NCBI Taxonomy" id="1472722"/>
    <lineage>
        <taxon>Bacteria</taxon>
        <taxon>Bacillati</taxon>
        <taxon>Actinomycetota</taxon>
        <taxon>Actinomycetes</taxon>
        <taxon>Kitasatosporales</taxon>
        <taxon>Streptomycetaceae</taxon>
        <taxon>Streptomyces</taxon>
    </lineage>
</organism>
<dbReference type="EMBL" id="VKHT01000536">
    <property type="protein sequence ID" value="MBB0245579.1"/>
    <property type="molecule type" value="Genomic_DNA"/>
</dbReference>
<comment type="caution">
    <text evidence="4">The sequence shown here is derived from an EMBL/GenBank/DDBJ whole genome shotgun (WGS) entry which is preliminary data.</text>
</comment>
<feature type="region of interest" description="Disordered" evidence="1">
    <location>
        <begin position="46"/>
        <end position="82"/>
    </location>
</feature>
<name>A0A7W3TEW6_9ACTN</name>
<evidence type="ECO:0000313" key="4">
    <source>
        <dbReference type="EMBL" id="MBB0245579.1"/>
    </source>
</evidence>
<gene>
    <name evidence="4" type="ORF">FNQ90_16080</name>
</gene>